<dbReference type="Proteomes" id="UP001341840">
    <property type="component" value="Unassembled WGS sequence"/>
</dbReference>
<evidence type="ECO:0000313" key="3">
    <source>
        <dbReference type="Proteomes" id="UP001341840"/>
    </source>
</evidence>
<keyword evidence="3" id="KW-1185">Reference proteome</keyword>
<protein>
    <submittedName>
        <fullName evidence="2">Uncharacterized protein</fullName>
    </submittedName>
</protein>
<name>A0ABU6XEJ4_9FABA</name>
<organism evidence="2 3">
    <name type="scientific">Stylosanthes scabra</name>
    <dbReference type="NCBI Taxonomy" id="79078"/>
    <lineage>
        <taxon>Eukaryota</taxon>
        <taxon>Viridiplantae</taxon>
        <taxon>Streptophyta</taxon>
        <taxon>Embryophyta</taxon>
        <taxon>Tracheophyta</taxon>
        <taxon>Spermatophyta</taxon>
        <taxon>Magnoliopsida</taxon>
        <taxon>eudicotyledons</taxon>
        <taxon>Gunneridae</taxon>
        <taxon>Pentapetalae</taxon>
        <taxon>rosids</taxon>
        <taxon>fabids</taxon>
        <taxon>Fabales</taxon>
        <taxon>Fabaceae</taxon>
        <taxon>Papilionoideae</taxon>
        <taxon>50 kb inversion clade</taxon>
        <taxon>dalbergioids sensu lato</taxon>
        <taxon>Dalbergieae</taxon>
        <taxon>Pterocarpus clade</taxon>
        <taxon>Stylosanthes</taxon>
    </lineage>
</organism>
<gene>
    <name evidence="2" type="ORF">PIB30_039692</name>
</gene>
<sequence>MVRGDQGEAAGRGRRPPAAQGRGRAVRRDQRQPALRSPDINRLSREVHVVGAQDFQSSGGPRHTPSIFRGGEATITLQDVAYHFGLRTDDVLVGDCVRDFQFWYGQPT</sequence>
<feature type="region of interest" description="Disordered" evidence="1">
    <location>
        <begin position="1"/>
        <end position="67"/>
    </location>
</feature>
<reference evidence="2 3" key="1">
    <citation type="journal article" date="2023" name="Plants (Basel)">
        <title>Bridging the Gap: Combining Genomics and Transcriptomics Approaches to Understand Stylosanthes scabra, an Orphan Legume from the Brazilian Caatinga.</title>
        <authorList>
            <person name="Ferreira-Neto J.R.C."/>
            <person name="da Silva M.D."/>
            <person name="Binneck E."/>
            <person name="de Melo N.F."/>
            <person name="da Silva R.H."/>
            <person name="de Melo A.L.T.M."/>
            <person name="Pandolfi V."/>
            <person name="Bustamante F.O."/>
            <person name="Brasileiro-Vidal A.C."/>
            <person name="Benko-Iseppon A.M."/>
        </authorList>
    </citation>
    <scope>NUCLEOTIDE SEQUENCE [LARGE SCALE GENOMIC DNA]</scope>
    <source>
        <tissue evidence="2">Leaves</tissue>
    </source>
</reference>
<evidence type="ECO:0000256" key="1">
    <source>
        <dbReference type="SAM" id="MobiDB-lite"/>
    </source>
</evidence>
<comment type="caution">
    <text evidence="2">The sequence shown here is derived from an EMBL/GenBank/DDBJ whole genome shotgun (WGS) entry which is preliminary data.</text>
</comment>
<evidence type="ECO:0000313" key="2">
    <source>
        <dbReference type="EMBL" id="MED6195624.1"/>
    </source>
</evidence>
<proteinExistence type="predicted"/>
<dbReference type="EMBL" id="JASCZI010211659">
    <property type="protein sequence ID" value="MED6195624.1"/>
    <property type="molecule type" value="Genomic_DNA"/>
</dbReference>
<accession>A0ABU6XEJ4</accession>